<evidence type="ECO:0000313" key="2">
    <source>
        <dbReference type="Proteomes" id="UP000076798"/>
    </source>
</evidence>
<dbReference type="EMBL" id="KV428090">
    <property type="protein sequence ID" value="KZT37152.1"/>
    <property type="molecule type" value="Genomic_DNA"/>
</dbReference>
<sequence>MLEPSQHVASSSILGDFRQLVQRAASRFIARNRCMSLQYFDACPPTMDLRPMSLQVLVVPYHNDESPLDFVDIEDTRCLVVSEELDSHRPCLRSPYPLEISTAFGRDSTLL</sequence>
<reference evidence="1 2" key="1">
    <citation type="journal article" date="2016" name="Mol. Biol. Evol.">
        <title>Comparative Genomics of Early-Diverging Mushroom-Forming Fungi Provides Insights into the Origins of Lignocellulose Decay Capabilities.</title>
        <authorList>
            <person name="Nagy L.G."/>
            <person name="Riley R."/>
            <person name="Tritt A."/>
            <person name="Adam C."/>
            <person name="Daum C."/>
            <person name="Floudas D."/>
            <person name="Sun H."/>
            <person name="Yadav J.S."/>
            <person name="Pangilinan J."/>
            <person name="Larsson K.H."/>
            <person name="Matsuura K."/>
            <person name="Barry K."/>
            <person name="Labutti K."/>
            <person name="Kuo R."/>
            <person name="Ohm R.A."/>
            <person name="Bhattacharya S.S."/>
            <person name="Shirouzu T."/>
            <person name="Yoshinaga Y."/>
            <person name="Martin F.M."/>
            <person name="Grigoriev I.V."/>
            <person name="Hibbett D.S."/>
        </authorList>
    </citation>
    <scope>NUCLEOTIDE SEQUENCE [LARGE SCALE GENOMIC DNA]</scope>
    <source>
        <strain evidence="1 2">HHB10207 ss-3</strain>
    </source>
</reference>
<accession>A0A166C756</accession>
<evidence type="ECO:0000313" key="1">
    <source>
        <dbReference type="EMBL" id="KZT37152.1"/>
    </source>
</evidence>
<gene>
    <name evidence="1" type="ORF">SISSUDRAFT_1048906</name>
</gene>
<organism evidence="1 2">
    <name type="scientific">Sistotremastrum suecicum HHB10207 ss-3</name>
    <dbReference type="NCBI Taxonomy" id="1314776"/>
    <lineage>
        <taxon>Eukaryota</taxon>
        <taxon>Fungi</taxon>
        <taxon>Dikarya</taxon>
        <taxon>Basidiomycota</taxon>
        <taxon>Agaricomycotina</taxon>
        <taxon>Agaricomycetes</taxon>
        <taxon>Sistotremastrales</taxon>
        <taxon>Sistotremastraceae</taxon>
        <taxon>Sistotremastrum</taxon>
    </lineage>
</organism>
<name>A0A166C756_9AGAM</name>
<dbReference type="Proteomes" id="UP000076798">
    <property type="component" value="Unassembled WGS sequence"/>
</dbReference>
<protein>
    <submittedName>
        <fullName evidence="1">Uncharacterized protein</fullName>
    </submittedName>
</protein>
<keyword evidence="2" id="KW-1185">Reference proteome</keyword>
<proteinExistence type="predicted"/>
<dbReference type="AlphaFoldDB" id="A0A166C756"/>